<dbReference type="eggNOG" id="KOG4297">
    <property type="taxonomic scope" value="Eukaryota"/>
</dbReference>
<dbReference type="PaxDb" id="6239-F46A8.11"/>
<proteinExistence type="predicted"/>
<evidence type="ECO:0000313" key="4">
    <source>
        <dbReference type="WormBase" id="F46A8.11"/>
    </source>
</evidence>
<dbReference type="CTD" id="13182072"/>
<dbReference type="FunCoup" id="H2FLJ7">
    <property type="interactions" value="312"/>
</dbReference>
<dbReference type="Bgee" id="WBGene00014761">
    <property type="expression patterns" value="Expressed in larva and 2 other cell types or tissues"/>
</dbReference>
<sequence length="266" mass="29528">MITITRLHAFDLIPTKRKKSITIIASNLNTSILDHLPDPSLGFGSSSIGSDSLNIVEKFYNSTQFSTCGSIVLILSKRNPDENDISKLIAKVRSHHGMVHVIASNTPSGGSQPLTLYDLSSKTNGLADFRIDDEFDESVIPFAGLNYPIVNYAVNPLVSGNGSTVLPPLYQAHRSQAKLTVTVQNHGTIDALQSFDLFWYNASSSTNGGYGLDYLRNGTIEYDWLTLDAAIYNMTLEYSYSDNTPFKMQIRQYVMIDTDYWTPYAD</sequence>
<dbReference type="PANTHER" id="PTHR23062:SF3">
    <property type="entry name" value="ANF_RECEPTOR DOMAIN-CONTAINING PROTEIN-RELATED"/>
    <property type="match status" value="1"/>
</dbReference>
<dbReference type="HOGENOM" id="CLU_041479_0_0_1"/>
<dbReference type="RefSeq" id="NP_001251596.1">
    <property type="nucleotide sequence ID" value="NM_001264667.1"/>
</dbReference>
<dbReference type="InParanoid" id="H2FLJ7"/>
<keyword evidence="3" id="KW-1185">Reference proteome</keyword>
<accession>H2FLJ7</accession>
<reference evidence="2 3" key="1">
    <citation type="journal article" date="1998" name="Science">
        <title>Genome sequence of the nematode C. elegans: a platform for investigating biology.</title>
        <authorList>
            <consortium name="The C. elegans sequencing consortium"/>
            <person name="Sulson J.E."/>
            <person name="Waterston R."/>
        </authorList>
    </citation>
    <scope>NUCLEOTIDE SEQUENCE [LARGE SCALE GENOMIC DNA]</scope>
    <source>
        <strain evidence="2 3">Bristol N2</strain>
    </source>
</reference>
<protein>
    <submittedName>
        <fullName evidence="2">DUF7154 domain-containing protein</fullName>
    </submittedName>
</protein>
<dbReference type="AlphaFoldDB" id="H2FLJ7"/>
<dbReference type="WormBase" id="F46A8.11">
    <property type="protein sequence ID" value="CE47055"/>
    <property type="gene ID" value="WBGene00014761"/>
</dbReference>
<dbReference type="PhylomeDB" id="H2FLJ7"/>
<dbReference type="Proteomes" id="UP000001940">
    <property type="component" value="Chromosome I"/>
</dbReference>
<evidence type="ECO:0000313" key="3">
    <source>
        <dbReference type="Proteomes" id="UP000001940"/>
    </source>
</evidence>
<organism evidence="2 3">
    <name type="scientific">Caenorhabditis elegans</name>
    <dbReference type="NCBI Taxonomy" id="6239"/>
    <lineage>
        <taxon>Eukaryota</taxon>
        <taxon>Metazoa</taxon>
        <taxon>Ecdysozoa</taxon>
        <taxon>Nematoda</taxon>
        <taxon>Chromadorea</taxon>
        <taxon>Rhabditida</taxon>
        <taxon>Rhabditina</taxon>
        <taxon>Rhabditomorpha</taxon>
        <taxon>Rhabditoidea</taxon>
        <taxon>Rhabditidae</taxon>
        <taxon>Peloderinae</taxon>
        <taxon>Caenorhabditis</taxon>
    </lineage>
</organism>
<dbReference type="OrthoDB" id="5850216at2759"/>
<dbReference type="Pfam" id="PF23673">
    <property type="entry name" value="DUF7154"/>
    <property type="match status" value="1"/>
</dbReference>
<dbReference type="SMR" id="H2FLJ7"/>
<name>H2FLJ7_CAEEL</name>
<dbReference type="KEGG" id="cel:CELE_F46A8.11"/>
<evidence type="ECO:0000313" key="2">
    <source>
        <dbReference type="EMBL" id="CCE71367.2"/>
    </source>
</evidence>
<feature type="domain" description="DUF7154" evidence="1">
    <location>
        <begin position="154"/>
        <end position="253"/>
    </location>
</feature>
<evidence type="ECO:0000259" key="1">
    <source>
        <dbReference type="Pfam" id="PF23673"/>
    </source>
</evidence>
<gene>
    <name evidence="2" type="ORF">CELE_F46A8.11</name>
    <name evidence="2 4" type="ORF">F46A8.11</name>
</gene>
<dbReference type="EMBL" id="BX284601">
    <property type="protein sequence ID" value="CCE71367.2"/>
    <property type="molecule type" value="Genomic_DNA"/>
</dbReference>
<dbReference type="AGR" id="WB:WBGene00014761"/>
<dbReference type="GeneID" id="13182072"/>
<dbReference type="InterPro" id="IPR055578">
    <property type="entry name" value="DUF7154"/>
</dbReference>
<dbReference type="PANTHER" id="PTHR23062">
    <property type="entry name" value="HYPOTHETICAL PROTEIN C.ELEGANS"/>
    <property type="match status" value="1"/>
</dbReference>
<dbReference type="OMA" id="MGLIEND"/>